<dbReference type="GO" id="GO:0006304">
    <property type="term" value="P:DNA modification"/>
    <property type="evidence" value="ECO:0007669"/>
    <property type="project" value="InterPro"/>
</dbReference>
<evidence type="ECO:0000256" key="6">
    <source>
        <dbReference type="ARBA" id="ARBA00047942"/>
    </source>
</evidence>
<dbReference type="InterPro" id="IPR050953">
    <property type="entry name" value="N4_N6_ade-DNA_methylase"/>
</dbReference>
<dbReference type="GO" id="GO:0032259">
    <property type="term" value="P:methylation"/>
    <property type="evidence" value="ECO:0007669"/>
    <property type="project" value="UniProtKB-KW"/>
</dbReference>
<dbReference type="PRINTS" id="PR00507">
    <property type="entry name" value="N12N6MTFRASE"/>
</dbReference>
<reference evidence="8 9" key="1">
    <citation type="submission" date="2011-08" db="EMBL/GenBank/DDBJ databases">
        <title>The Genome Sequence of Rothia mucilaginosa M508.</title>
        <authorList>
            <consortium name="The Broad Institute Genome Sequencing Platform"/>
            <consortium name="The Broad Institute Genome Sequencing Center for Infectious Disease"/>
            <person name="Earl A."/>
            <person name="Ward D."/>
            <person name="Feldgarden M."/>
            <person name="Gevers D."/>
            <person name="Sibley C.D."/>
            <person name="Field T.R."/>
            <person name="Grinwis M."/>
            <person name="Eshaghurshan C.S."/>
            <person name="Surette M.G."/>
            <person name="Young S.K."/>
            <person name="Zeng Q."/>
            <person name="Gargeya S."/>
            <person name="Fitzgerald M."/>
            <person name="Haas B."/>
            <person name="Abouelleil A."/>
            <person name="Alvarado L."/>
            <person name="Arachchi H.M."/>
            <person name="Berlin A."/>
            <person name="Brown A."/>
            <person name="Chapman S.B."/>
            <person name="Chen Z."/>
            <person name="Dunbar C."/>
            <person name="Freedman E."/>
            <person name="Gearin G."/>
            <person name="Gellesch M."/>
            <person name="Goldberg J."/>
            <person name="Griggs A."/>
            <person name="Gujja S."/>
            <person name="Heiman D."/>
            <person name="Howarth C."/>
            <person name="Larson L."/>
            <person name="Lui A."/>
            <person name="MacDonald P.J.P."/>
            <person name="Montmayeur A."/>
            <person name="Murphy C."/>
            <person name="Neiman D."/>
            <person name="Pearson M."/>
            <person name="Priest M."/>
            <person name="Roberts A."/>
            <person name="Saif S."/>
            <person name="Shea T."/>
            <person name="Shenoy N."/>
            <person name="Sisk P."/>
            <person name="Stolte C."/>
            <person name="Sykes S."/>
            <person name="Wortman J."/>
            <person name="Nusbaum C."/>
            <person name="Birren B."/>
        </authorList>
    </citation>
    <scope>NUCLEOTIDE SEQUENCE [LARGE SCALE GENOMIC DNA]</scope>
    <source>
        <strain evidence="8 9">M508</strain>
    </source>
</reference>
<dbReference type="Gene3D" id="3.40.50.150">
    <property type="entry name" value="Vaccinia Virus protein VP39"/>
    <property type="match status" value="1"/>
</dbReference>
<sequence length="483" mass="53993">MEFVERAEIRRQQAMSALDEKSQSDQGQFFTPLAVAQMMAQMLPLPTSNKVRILDPGAGSGILTAAVVDRFTRESPETNLEIVAVEKDSELIPALKNTLKDCSRPGVHLEYVNQDFIEWALQGQSLFDYVIQNPPYFKIASKSEVAQILRSHGCNVPNMYAAFMSLGERLLKDGGYQVSITPRSWMNGTYYTAFRQDLLKESSIDSIHSFESRSSVFGESGVLQETVITGMYKGVAKSHVQLSVSHDHKGTVSTRSVPYTQVVTGDFIFVPNTDYDGEIIERMSHAKETLSSLNLNVSTGKVVGFRSREILLENQLVGSLPLIHASHIFNGQVIHPLESCKKEQWVDGFHPNTAKNVIPSGWYVLVKRFSAKEEKRRISAALYHANNLFAIDNKVNYIHNNGSGLEKDVAIGIERWLNSAQVDDYFRIFSGHTQVNAGDLRQLPFPSISSLRKLAHSKQPTQDISEILSDNIESLQIKKEKAV</sequence>
<proteinExistence type="inferred from homology"/>
<dbReference type="EMBL" id="ACSB01000008">
    <property type="protein sequence ID" value="EHB87815.1"/>
    <property type="molecule type" value="Genomic_DNA"/>
</dbReference>
<keyword evidence="5" id="KW-0949">S-adenosyl-L-methionine</keyword>
<dbReference type="Pfam" id="PF07669">
    <property type="entry name" value="Eco57I"/>
    <property type="match status" value="1"/>
</dbReference>
<keyword evidence="3" id="KW-0489">Methyltransferase</keyword>
<protein>
    <recommendedName>
        <fullName evidence="2">site-specific DNA-methyltransferase (adenine-specific)</fullName>
        <ecNumber evidence="2">2.1.1.72</ecNumber>
    </recommendedName>
</protein>
<comment type="caution">
    <text evidence="8">The sequence shown here is derived from an EMBL/GenBank/DDBJ whole genome shotgun (WGS) entry which is preliminary data.</text>
</comment>
<evidence type="ECO:0000313" key="9">
    <source>
        <dbReference type="Proteomes" id="UP000004897"/>
    </source>
</evidence>
<keyword evidence="4" id="KW-0808">Transferase</keyword>
<evidence type="ECO:0000256" key="3">
    <source>
        <dbReference type="ARBA" id="ARBA00022603"/>
    </source>
</evidence>
<evidence type="ECO:0000256" key="5">
    <source>
        <dbReference type="ARBA" id="ARBA00022691"/>
    </source>
</evidence>
<name>G5ERM8_9MICC</name>
<comment type="catalytic activity">
    <reaction evidence="6">
        <text>a 2'-deoxyadenosine in DNA + S-adenosyl-L-methionine = an N(6)-methyl-2'-deoxyadenosine in DNA + S-adenosyl-L-homocysteine + H(+)</text>
        <dbReference type="Rhea" id="RHEA:15197"/>
        <dbReference type="Rhea" id="RHEA-COMP:12418"/>
        <dbReference type="Rhea" id="RHEA-COMP:12419"/>
        <dbReference type="ChEBI" id="CHEBI:15378"/>
        <dbReference type="ChEBI" id="CHEBI:57856"/>
        <dbReference type="ChEBI" id="CHEBI:59789"/>
        <dbReference type="ChEBI" id="CHEBI:90615"/>
        <dbReference type="ChEBI" id="CHEBI:90616"/>
        <dbReference type="EC" id="2.1.1.72"/>
    </reaction>
</comment>
<comment type="similarity">
    <text evidence="1">Belongs to the N(4)/N(6)-methyltransferase family.</text>
</comment>
<evidence type="ECO:0000259" key="7">
    <source>
        <dbReference type="Pfam" id="PF07669"/>
    </source>
</evidence>
<organism evidence="8 9">
    <name type="scientific">Rothia mucilaginosa M508</name>
    <dbReference type="NCBI Taxonomy" id="563033"/>
    <lineage>
        <taxon>Bacteria</taxon>
        <taxon>Bacillati</taxon>
        <taxon>Actinomycetota</taxon>
        <taxon>Actinomycetes</taxon>
        <taxon>Micrococcales</taxon>
        <taxon>Micrococcaceae</taxon>
        <taxon>Rothia</taxon>
    </lineage>
</organism>
<dbReference type="SUPFAM" id="SSF53335">
    <property type="entry name" value="S-adenosyl-L-methionine-dependent methyltransferases"/>
    <property type="match status" value="1"/>
</dbReference>
<dbReference type="CDD" id="cd02440">
    <property type="entry name" value="AdoMet_MTases"/>
    <property type="match status" value="1"/>
</dbReference>
<dbReference type="EC" id="2.1.1.72" evidence="2"/>
<dbReference type="AlphaFoldDB" id="G5ERM8"/>
<evidence type="ECO:0000256" key="4">
    <source>
        <dbReference type="ARBA" id="ARBA00022679"/>
    </source>
</evidence>
<dbReference type="PANTHER" id="PTHR33841">
    <property type="entry name" value="DNA METHYLTRANSFERASE YEEA-RELATED"/>
    <property type="match status" value="1"/>
</dbReference>
<dbReference type="Proteomes" id="UP000004897">
    <property type="component" value="Unassembled WGS sequence"/>
</dbReference>
<dbReference type="PATRIC" id="fig|563033.4.peg.928"/>
<accession>G5ERM8</accession>
<evidence type="ECO:0000256" key="1">
    <source>
        <dbReference type="ARBA" id="ARBA00006594"/>
    </source>
</evidence>
<dbReference type="HOGENOM" id="CLU_025185_0_0_11"/>
<evidence type="ECO:0000313" key="8">
    <source>
        <dbReference type="EMBL" id="EHB87815.1"/>
    </source>
</evidence>
<evidence type="ECO:0000256" key="2">
    <source>
        <dbReference type="ARBA" id="ARBA00011900"/>
    </source>
</evidence>
<dbReference type="GO" id="GO:0009007">
    <property type="term" value="F:site-specific DNA-methyltransferase (adenine-specific) activity"/>
    <property type="evidence" value="ECO:0007669"/>
    <property type="project" value="UniProtKB-EC"/>
</dbReference>
<feature type="domain" description="Type II methyltransferase M.TaqI-like" evidence="7">
    <location>
        <begin position="106"/>
        <end position="217"/>
    </location>
</feature>
<dbReference type="InterPro" id="IPR029063">
    <property type="entry name" value="SAM-dependent_MTases_sf"/>
</dbReference>
<dbReference type="PANTHER" id="PTHR33841:SF5">
    <property type="entry name" value="DNA METHYLASE (MODIFICATION METHYLASE) (METHYLTRANSFERASE)-RELATED"/>
    <property type="match status" value="1"/>
</dbReference>
<dbReference type="InterPro" id="IPR011639">
    <property type="entry name" value="MethylTrfase_TaqI-like_dom"/>
</dbReference>
<gene>
    <name evidence="8" type="ORF">HMPREF0737_00938</name>
</gene>